<dbReference type="InterPro" id="IPR008271">
    <property type="entry name" value="Ser/Thr_kinase_AS"/>
</dbReference>
<evidence type="ECO:0000256" key="6">
    <source>
        <dbReference type="ARBA" id="ARBA00022840"/>
    </source>
</evidence>
<evidence type="ECO:0000256" key="7">
    <source>
        <dbReference type="ARBA" id="ARBA00047899"/>
    </source>
</evidence>
<keyword evidence="12" id="KW-1185">Reference proteome</keyword>
<dbReference type="Pfam" id="PF00069">
    <property type="entry name" value="Pkinase"/>
    <property type="match status" value="1"/>
</dbReference>
<evidence type="ECO:0000256" key="2">
    <source>
        <dbReference type="ARBA" id="ARBA00022527"/>
    </source>
</evidence>
<evidence type="ECO:0000256" key="1">
    <source>
        <dbReference type="ARBA" id="ARBA00012513"/>
    </source>
</evidence>
<dbReference type="InterPro" id="IPR011009">
    <property type="entry name" value="Kinase-like_dom_sf"/>
</dbReference>
<dbReference type="GO" id="GO:0005737">
    <property type="term" value="C:cytoplasm"/>
    <property type="evidence" value="ECO:0007669"/>
    <property type="project" value="TreeGrafter"/>
</dbReference>
<keyword evidence="2" id="KW-0723">Serine/threonine-protein kinase</keyword>
<dbReference type="PROSITE" id="PS00108">
    <property type="entry name" value="PROTEIN_KINASE_ST"/>
    <property type="match status" value="1"/>
</dbReference>
<dbReference type="GO" id="GO:0004674">
    <property type="term" value="F:protein serine/threonine kinase activity"/>
    <property type="evidence" value="ECO:0007669"/>
    <property type="project" value="UniProtKB-KW"/>
</dbReference>
<dbReference type="SUPFAM" id="SSF56112">
    <property type="entry name" value="Protein kinase-like (PK-like)"/>
    <property type="match status" value="1"/>
</dbReference>
<dbReference type="Proteomes" id="UP000494206">
    <property type="component" value="Unassembled WGS sequence"/>
</dbReference>
<keyword evidence="5" id="KW-0418">Kinase</keyword>
<dbReference type="InterPro" id="IPR053235">
    <property type="entry name" value="Ser_Thr_kinase"/>
</dbReference>
<dbReference type="InterPro" id="IPR000719">
    <property type="entry name" value="Prot_kinase_dom"/>
</dbReference>
<feature type="compositionally biased region" description="Acidic residues" evidence="9">
    <location>
        <begin position="402"/>
        <end position="415"/>
    </location>
</feature>
<dbReference type="PROSITE" id="PS50011">
    <property type="entry name" value="PROTEIN_KINASE_DOM"/>
    <property type="match status" value="1"/>
</dbReference>
<dbReference type="OrthoDB" id="8693905at2759"/>
<evidence type="ECO:0000256" key="4">
    <source>
        <dbReference type="ARBA" id="ARBA00022741"/>
    </source>
</evidence>
<sequence length="415" mass="47779">MTHQNSLRHLELLSKSCTNYEELLDRLVKSEKSHVKIIFDFGKYQRIIEGQKDLEEAIQHNGKSVLIRFLLQNDAGNTNYLNDYKIGDGNMRKVPKEESKILLQSTSKGDSASYDGTLCGKSFGAPSSRYSDQINRAPRRYKFLKKLGEGTLGTVYMAVGNNGLNFAVKVVKKKGHFLPQEADIKFLKQLQHKRIVEYMYTIEPENSNEIHILMEYMHMGSLRDYIDIQGPLDDELLKCFTKQIAEGLDFLHSNGIIHQDLKPENLLLKCSSKLRMIKIADFGSSTFRSYQQKRGQQGRTPKYTAPEVTNSKVIPGRRSDIWSFGVIVIEMMSKEFPWNVEGAHFLEVAEIIETVPPRIIRNDDTDERMVELALLMISPLNMRPYAHDILKFPVLEDPPPQLEEDPFYEDDDEYY</sequence>
<reference evidence="11 12" key="1">
    <citation type="submission" date="2020-04" db="EMBL/GenBank/DDBJ databases">
        <authorList>
            <person name="Laetsch R D."/>
            <person name="Stevens L."/>
            <person name="Kumar S."/>
            <person name="Blaxter L. M."/>
        </authorList>
    </citation>
    <scope>NUCLEOTIDE SEQUENCE [LARGE SCALE GENOMIC DNA]</scope>
</reference>
<dbReference type="AlphaFoldDB" id="A0A8S1FAV2"/>
<comment type="catalytic activity">
    <reaction evidence="7">
        <text>L-threonyl-[protein] + ATP = O-phospho-L-threonyl-[protein] + ADP + H(+)</text>
        <dbReference type="Rhea" id="RHEA:46608"/>
        <dbReference type="Rhea" id="RHEA-COMP:11060"/>
        <dbReference type="Rhea" id="RHEA-COMP:11605"/>
        <dbReference type="ChEBI" id="CHEBI:15378"/>
        <dbReference type="ChEBI" id="CHEBI:30013"/>
        <dbReference type="ChEBI" id="CHEBI:30616"/>
        <dbReference type="ChEBI" id="CHEBI:61977"/>
        <dbReference type="ChEBI" id="CHEBI:456216"/>
        <dbReference type="EC" id="2.7.11.1"/>
    </reaction>
</comment>
<dbReference type="Gene3D" id="1.10.510.10">
    <property type="entry name" value="Transferase(Phosphotransferase) domain 1"/>
    <property type="match status" value="1"/>
</dbReference>
<dbReference type="GO" id="GO:0005524">
    <property type="term" value="F:ATP binding"/>
    <property type="evidence" value="ECO:0007669"/>
    <property type="project" value="UniProtKB-KW"/>
</dbReference>
<feature type="region of interest" description="Disordered" evidence="9">
    <location>
        <begin position="396"/>
        <end position="415"/>
    </location>
</feature>
<evidence type="ECO:0000256" key="5">
    <source>
        <dbReference type="ARBA" id="ARBA00022777"/>
    </source>
</evidence>
<dbReference type="SMART" id="SM00220">
    <property type="entry name" value="S_TKc"/>
    <property type="match status" value="1"/>
</dbReference>
<evidence type="ECO:0000259" key="10">
    <source>
        <dbReference type="PROSITE" id="PS50011"/>
    </source>
</evidence>
<proteinExistence type="predicted"/>
<dbReference type="PANTHER" id="PTHR24361:SF433">
    <property type="entry name" value="PROTEIN KINASE DOMAIN-CONTAINING PROTEIN"/>
    <property type="match status" value="1"/>
</dbReference>
<keyword evidence="6" id="KW-0067">ATP-binding</keyword>
<comment type="catalytic activity">
    <reaction evidence="8">
        <text>L-seryl-[protein] + ATP = O-phospho-L-seryl-[protein] + ADP + H(+)</text>
        <dbReference type="Rhea" id="RHEA:17989"/>
        <dbReference type="Rhea" id="RHEA-COMP:9863"/>
        <dbReference type="Rhea" id="RHEA-COMP:11604"/>
        <dbReference type="ChEBI" id="CHEBI:15378"/>
        <dbReference type="ChEBI" id="CHEBI:29999"/>
        <dbReference type="ChEBI" id="CHEBI:30616"/>
        <dbReference type="ChEBI" id="CHEBI:83421"/>
        <dbReference type="ChEBI" id="CHEBI:456216"/>
        <dbReference type="EC" id="2.7.11.1"/>
    </reaction>
</comment>
<evidence type="ECO:0000256" key="8">
    <source>
        <dbReference type="ARBA" id="ARBA00048679"/>
    </source>
</evidence>
<feature type="domain" description="Protein kinase" evidence="10">
    <location>
        <begin position="141"/>
        <end position="395"/>
    </location>
</feature>
<comment type="caution">
    <text evidence="11">The sequence shown here is derived from an EMBL/GenBank/DDBJ whole genome shotgun (WGS) entry which is preliminary data.</text>
</comment>
<name>A0A8S1FAV2_9PELO</name>
<keyword evidence="3" id="KW-0808">Transferase</keyword>
<gene>
    <name evidence="11" type="ORF">CBOVIS_LOCUS12353</name>
</gene>
<evidence type="ECO:0000256" key="9">
    <source>
        <dbReference type="SAM" id="MobiDB-lite"/>
    </source>
</evidence>
<evidence type="ECO:0000256" key="3">
    <source>
        <dbReference type="ARBA" id="ARBA00022679"/>
    </source>
</evidence>
<dbReference type="EMBL" id="CADEPM010000011">
    <property type="protein sequence ID" value="CAB3410901.1"/>
    <property type="molecule type" value="Genomic_DNA"/>
</dbReference>
<dbReference type="PANTHER" id="PTHR24361">
    <property type="entry name" value="MITOGEN-ACTIVATED KINASE KINASE KINASE"/>
    <property type="match status" value="1"/>
</dbReference>
<accession>A0A8S1FAV2</accession>
<evidence type="ECO:0000313" key="11">
    <source>
        <dbReference type="EMBL" id="CAB3410901.1"/>
    </source>
</evidence>
<protein>
    <recommendedName>
        <fullName evidence="1">non-specific serine/threonine protein kinase</fullName>
        <ecNumber evidence="1">2.7.11.1</ecNumber>
    </recommendedName>
</protein>
<evidence type="ECO:0000313" key="12">
    <source>
        <dbReference type="Proteomes" id="UP000494206"/>
    </source>
</evidence>
<organism evidence="11 12">
    <name type="scientific">Caenorhabditis bovis</name>
    <dbReference type="NCBI Taxonomy" id="2654633"/>
    <lineage>
        <taxon>Eukaryota</taxon>
        <taxon>Metazoa</taxon>
        <taxon>Ecdysozoa</taxon>
        <taxon>Nematoda</taxon>
        <taxon>Chromadorea</taxon>
        <taxon>Rhabditida</taxon>
        <taxon>Rhabditina</taxon>
        <taxon>Rhabditomorpha</taxon>
        <taxon>Rhabditoidea</taxon>
        <taxon>Rhabditidae</taxon>
        <taxon>Peloderinae</taxon>
        <taxon>Caenorhabditis</taxon>
    </lineage>
</organism>
<keyword evidence="4" id="KW-0547">Nucleotide-binding</keyword>
<dbReference type="EC" id="2.7.11.1" evidence="1"/>